<dbReference type="Pfam" id="PF04082">
    <property type="entry name" value="Fungal_trans"/>
    <property type="match status" value="1"/>
</dbReference>
<dbReference type="OrthoDB" id="4161332at2759"/>
<dbReference type="PANTHER" id="PTHR31313:SF81">
    <property type="entry name" value="TY1 ENHANCER ACTIVATOR"/>
    <property type="match status" value="1"/>
</dbReference>
<dbReference type="AlphaFoldDB" id="A0A484FG30"/>
<keyword evidence="4" id="KW-0238">DNA-binding</keyword>
<dbReference type="GO" id="GO:0006351">
    <property type="term" value="P:DNA-templated transcription"/>
    <property type="evidence" value="ECO:0007669"/>
    <property type="project" value="InterPro"/>
</dbReference>
<keyword evidence="1" id="KW-0479">Metal-binding</keyword>
<evidence type="ECO:0000256" key="5">
    <source>
        <dbReference type="ARBA" id="ARBA00023163"/>
    </source>
</evidence>
<protein>
    <submittedName>
        <fullName evidence="9">Transcriptional regulatory protein</fullName>
    </submittedName>
</protein>
<reference evidence="10" key="1">
    <citation type="journal article" date="2013" name="New Phytol.">
        <title>Comparative genomic and transcriptomic analyses reveal the hemibiotrophic stage shift of Colletotrichum fungi.</title>
        <authorList>
            <person name="Gan P."/>
            <person name="Ikeda K."/>
            <person name="Irieda H."/>
            <person name="Narusaka M."/>
            <person name="O'Connell R.J."/>
            <person name="Narusaka Y."/>
            <person name="Takano Y."/>
            <person name="Kubo Y."/>
            <person name="Shirasu K."/>
        </authorList>
    </citation>
    <scope>NUCLEOTIDE SEQUENCE [LARGE SCALE GENOMIC DNA]</scope>
    <source>
        <strain evidence="10">104-T / ATCC 96160 / CBS 514.97 / LARS 414 / MAFF 240422</strain>
    </source>
</reference>
<keyword evidence="3" id="KW-0805">Transcription regulation</keyword>
<evidence type="ECO:0000313" key="10">
    <source>
        <dbReference type="Proteomes" id="UP000014480"/>
    </source>
</evidence>
<dbReference type="Proteomes" id="UP000014480">
    <property type="component" value="Unassembled WGS sequence"/>
</dbReference>
<keyword evidence="10" id="KW-1185">Reference proteome</keyword>
<keyword evidence="5" id="KW-0804">Transcription</keyword>
<dbReference type="InterPro" id="IPR007219">
    <property type="entry name" value="XnlR_reg_dom"/>
</dbReference>
<keyword evidence="2" id="KW-0862">Zinc</keyword>
<dbReference type="GO" id="GO:0008270">
    <property type="term" value="F:zinc ion binding"/>
    <property type="evidence" value="ECO:0007669"/>
    <property type="project" value="InterPro"/>
</dbReference>
<evidence type="ECO:0000256" key="4">
    <source>
        <dbReference type="ARBA" id="ARBA00023125"/>
    </source>
</evidence>
<dbReference type="GO" id="GO:0003677">
    <property type="term" value="F:DNA binding"/>
    <property type="evidence" value="ECO:0007669"/>
    <property type="project" value="UniProtKB-KW"/>
</dbReference>
<keyword evidence="6" id="KW-0539">Nucleus</keyword>
<dbReference type="SMART" id="SM00906">
    <property type="entry name" value="Fungal_trans"/>
    <property type="match status" value="1"/>
</dbReference>
<dbReference type="InterPro" id="IPR051615">
    <property type="entry name" value="Transcr_Regulatory_Elem"/>
</dbReference>
<feature type="compositionally biased region" description="Low complexity" evidence="7">
    <location>
        <begin position="49"/>
        <end position="63"/>
    </location>
</feature>
<gene>
    <name evidence="9" type="ORF">Cob_v010318</name>
</gene>
<proteinExistence type="predicted"/>
<organism evidence="9 10">
    <name type="scientific">Colletotrichum orbiculare (strain 104-T / ATCC 96160 / CBS 514.97 / LARS 414 / MAFF 240422)</name>
    <name type="common">Cucumber anthracnose fungus</name>
    <name type="synonym">Colletotrichum lagenarium</name>
    <dbReference type="NCBI Taxonomy" id="1213857"/>
    <lineage>
        <taxon>Eukaryota</taxon>
        <taxon>Fungi</taxon>
        <taxon>Dikarya</taxon>
        <taxon>Ascomycota</taxon>
        <taxon>Pezizomycotina</taxon>
        <taxon>Sordariomycetes</taxon>
        <taxon>Hypocreomycetidae</taxon>
        <taxon>Glomerellales</taxon>
        <taxon>Glomerellaceae</taxon>
        <taxon>Colletotrichum</taxon>
        <taxon>Colletotrichum orbiculare species complex</taxon>
    </lineage>
</organism>
<evidence type="ECO:0000256" key="3">
    <source>
        <dbReference type="ARBA" id="ARBA00023015"/>
    </source>
</evidence>
<evidence type="ECO:0000256" key="6">
    <source>
        <dbReference type="ARBA" id="ARBA00023242"/>
    </source>
</evidence>
<dbReference type="PANTHER" id="PTHR31313">
    <property type="entry name" value="TY1 ENHANCER ACTIVATOR"/>
    <property type="match status" value="1"/>
</dbReference>
<dbReference type="STRING" id="1213857.A0A484FG30"/>
<dbReference type="EMBL" id="AMCV02000033">
    <property type="protein sequence ID" value="TDZ16798.1"/>
    <property type="molecule type" value="Genomic_DNA"/>
</dbReference>
<feature type="region of interest" description="Disordered" evidence="7">
    <location>
        <begin position="45"/>
        <end position="64"/>
    </location>
</feature>
<name>A0A484FG30_COLOR</name>
<evidence type="ECO:0000256" key="2">
    <source>
        <dbReference type="ARBA" id="ARBA00022833"/>
    </source>
</evidence>
<reference evidence="10" key="2">
    <citation type="journal article" date="2019" name="Mol. Plant Microbe Interact.">
        <title>Genome sequence resources for four phytopathogenic fungi from the Colletotrichum orbiculare species complex.</title>
        <authorList>
            <person name="Gan P."/>
            <person name="Tsushima A."/>
            <person name="Narusaka M."/>
            <person name="Narusaka Y."/>
            <person name="Takano Y."/>
            <person name="Kubo Y."/>
            <person name="Shirasu K."/>
        </authorList>
    </citation>
    <scope>GENOME REANNOTATION</scope>
    <source>
        <strain evidence="10">104-T / ATCC 96160 / CBS 514.97 / LARS 414 / MAFF 240422</strain>
    </source>
</reference>
<evidence type="ECO:0000313" key="9">
    <source>
        <dbReference type="EMBL" id="TDZ16798.1"/>
    </source>
</evidence>
<evidence type="ECO:0000256" key="1">
    <source>
        <dbReference type="ARBA" id="ARBA00022723"/>
    </source>
</evidence>
<sequence length="279" mass="31138">MHHGLCRLPVLRRRPQTRPRVPAPDAYVASLESRLHDERLNSAALQDHASAPSADSSSQPPSAYVTQLGIHPRTQVNLELGLEESLVYHSATSIFRDEMVHGRKKASNSSGSAAFDEIGRGSPSKGWGYSGIAFRTAQYLGIQRDPKNWVQHDSSLAAPEDIEILRLIYWGCHISDKLISLVLGRPVYLVHDEAEVQPMETLPEPPEMASWRPVGFFDTESSESTNLSSLILYLHEQIRLSRIIERMISTPFSPRSNLDDIGRRPIPGVLALHLLFHDA</sequence>
<evidence type="ECO:0000256" key="7">
    <source>
        <dbReference type="SAM" id="MobiDB-lite"/>
    </source>
</evidence>
<feature type="domain" description="Xylanolytic transcriptional activator regulatory" evidence="8">
    <location>
        <begin position="126"/>
        <end position="205"/>
    </location>
</feature>
<evidence type="ECO:0000259" key="8">
    <source>
        <dbReference type="SMART" id="SM00906"/>
    </source>
</evidence>
<accession>A0A484FG30</accession>
<comment type="caution">
    <text evidence="9">The sequence shown here is derived from an EMBL/GenBank/DDBJ whole genome shotgun (WGS) entry which is preliminary data.</text>
</comment>
<dbReference type="CDD" id="cd12148">
    <property type="entry name" value="fungal_TF_MHR"/>
    <property type="match status" value="1"/>
</dbReference>